<evidence type="ECO:0000256" key="1">
    <source>
        <dbReference type="SAM" id="SignalP"/>
    </source>
</evidence>
<evidence type="ECO:0000313" key="2">
    <source>
        <dbReference type="EMBL" id="PAT35169.1"/>
    </source>
</evidence>
<dbReference type="RefSeq" id="WP_095549294.1">
    <property type="nucleotide sequence ID" value="NZ_NSJF01000002.1"/>
</dbReference>
<organism evidence="2 3">
    <name type="scientific">Vandammella animalimorsus</name>
    <dbReference type="NCBI Taxonomy" id="2029117"/>
    <lineage>
        <taxon>Bacteria</taxon>
        <taxon>Pseudomonadati</taxon>
        <taxon>Pseudomonadota</taxon>
        <taxon>Betaproteobacteria</taxon>
        <taxon>Burkholderiales</taxon>
        <taxon>Comamonadaceae</taxon>
        <taxon>Vandammella</taxon>
    </lineage>
</organism>
<dbReference type="Proteomes" id="UP000217999">
    <property type="component" value="Unassembled WGS sequence"/>
</dbReference>
<name>A0A2A2AC49_9BURK</name>
<accession>A0A2A2AC49</accession>
<evidence type="ECO:0000313" key="3">
    <source>
        <dbReference type="Proteomes" id="UP000217999"/>
    </source>
</evidence>
<feature type="signal peptide" evidence="1">
    <location>
        <begin position="1"/>
        <end position="28"/>
    </location>
</feature>
<comment type="caution">
    <text evidence="2">The sequence shown here is derived from an EMBL/GenBank/DDBJ whole genome shotgun (WGS) entry which is preliminary data.</text>
</comment>
<feature type="chain" id="PRO_5012313350" evidence="1">
    <location>
        <begin position="29"/>
        <end position="96"/>
    </location>
</feature>
<dbReference type="EMBL" id="NSJF01000002">
    <property type="protein sequence ID" value="PAT35169.1"/>
    <property type="molecule type" value="Genomic_DNA"/>
</dbReference>
<keyword evidence="1" id="KW-0732">Signal</keyword>
<gene>
    <name evidence="2" type="ORF">CK620_04460</name>
</gene>
<reference evidence="2 3" key="1">
    <citation type="submission" date="2017-08" db="EMBL/GenBank/DDBJ databases">
        <title>WGS of Clinical strains of the CDC Group NO-1 linked to zoonotic infections in humans.</title>
        <authorList>
            <person name="Bernier A.-M."/>
            <person name="Bernard K."/>
        </authorList>
    </citation>
    <scope>NUCLEOTIDE SEQUENCE [LARGE SCALE GENOMIC DNA]</scope>
    <source>
        <strain evidence="2 3">NML03-0146</strain>
    </source>
</reference>
<sequence length="96" mass="10947">MTINNIAKRYLLVPLCMIAMAWMGEAMAGTSECYAIKDTDKRAYCLAQVKRNPGNCYRIKDCDNRNQCLAEIKGSRDRCYAIKDQDSRKACLSRAR</sequence>
<dbReference type="AlphaFoldDB" id="A0A2A2AC49"/>
<proteinExistence type="predicted"/>
<protein>
    <submittedName>
        <fullName evidence="2">Uncharacterized protein</fullName>
    </submittedName>
</protein>